<protein>
    <recommendedName>
        <fullName evidence="2">MADF domain-containing protein</fullName>
    </recommendedName>
</protein>
<evidence type="ECO:0000256" key="1">
    <source>
        <dbReference type="SAM" id="MobiDB-lite"/>
    </source>
</evidence>
<sequence length="329" mass="38076">MLKIHFRSSRKWCEEERELLIEAVKKYPCLYDTNSKSYKNITVKTNAKLEISHLFENCTVEDVTTQWTQLVDKFRRVRKVSNIEDPTGTPTKDSRHQLPQWDLYHTMSFLDEHIKQRARFTNLSSAKVRHIDLVQERGVDQMENEEYRNTDKDNVLYWNDVSFVSVNDTQSITLDNESLVNSEDSLPISDSMNRSCTKNVLTAKKKLDSISSSQSQKAGKPTTIIDSKTSTESRPQAFPKTSTPTPSTSSSDALSSYPDSQKTEELDAVTKEWRNYCKVFADKVAKIKSNSIKDEIRFKMEQLLYEAGKKEKEKSKMRNLKEEDRLNQS</sequence>
<dbReference type="InterPro" id="IPR039353">
    <property type="entry name" value="TF_Adf1"/>
</dbReference>
<dbReference type="PROSITE" id="PS51029">
    <property type="entry name" value="MADF"/>
    <property type="match status" value="1"/>
</dbReference>
<accession>A0ABR0APM9</accession>
<dbReference type="PANTHER" id="PTHR12243">
    <property type="entry name" value="MADF DOMAIN TRANSCRIPTION FACTOR"/>
    <property type="match status" value="1"/>
</dbReference>
<feature type="compositionally biased region" description="Polar residues" evidence="1">
    <location>
        <begin position="224"/>
        <end position="234"/>
    </location>
</feature>
<dbReference type="Gene3D" id="1.10.10.60">
    <property type="entry name" value="Homeodomain-like"/>
    <property type="match status" value="1"/>
</dbReference>
<name>A0ABR0APM9_9CRUS</name>
<reference evidence="3 4" key="1">
    <citation type="journal article" date="2023" name="Nucleic Acids Res.">
        <title>The hologenome of Daphnia magna reveals possible DNA methylation and microbiome-mediated evolution of the host genome.</title>
        <authorList>
            <person name="Chaturvedi A."/>
            <person name="Li X."/>
            <person name="Dhandapani V."/>
            <person name="Marshall H."/>
            <person name="Kissane S."/>
            <person name="Cuenca-Cambronero M."/>
            <person name="Asole G."/>
            <person name="Calvet F."/>
            <person name="Ruiz-Romero M."/>
            <person name="Marangio P."/>
            <person name="Guigo R."/>
            <person name="Rago D."/>
            <person name="Mirbahai L."/>
            <person name="Eastwood N."/>
            <person name="Colbourne J.K."/>
            <person name="Zhou J."/>
            <person name="Mallon E."/>
            <person name="Orsini L."/>
        </authorList>
    </citation>
    <scope>NUCLEOTIDE SEQUENCE [LARGE SCALE GENOMIC DNA]</scope>
    <source>
        <strain evidence="3">LRV0_1</strain>
    </source>
</reference>
<dbReference type="Proteomes" id="UP001234178">
    <property type="component" value="Unassembled WGS sequence"/>
</dbReference>
<organism evidence="3 4">
    <name type="scientific">Daphnia magna</name>
    <dbReference type="NCBI Taxonomy" id="35525"/>
    <lineage>
        <taxon>Eukaryota</taxon>
        <taxon>Metazoa</taxon>
        <taxon>Ecdysozoa</taxon>
        <taxon>Arthropoda</taxon>
        <taxon>Crustacea</taxon>
        <taxon>Branchiopoda</taxon>
        <taxon>Diplostraca</taxon>
        <taxon>Cladocera</taxon>
        <taxon>Anomopoda</taxon>
        <taxon>Daphniidae</taxon>
        <taxon>Daphnia</taxon>
    </lineage>
</organism>
<dbReference type="InterPro" id="IPR006578">
    <property type="entry name" value="MADF-dom"/>
</dbReference>
<dbReference type="EMBL" id="JAOYFB010000038">
    <property type="protein sequence ID" value="KAK4027041.1"/>
    <property type="molecule type" value="Genomic_DNA"/>
</dbReference>
<proteinExistence type="predicted"/>
<dbReference type="Pfam" id="PF10545">
    <property type="entry name" value="MADF_DNA_bdg"/>
    <property type="match status" value="1"/>
</dbReference>
<evidence type="ECO:0000259" key="2">
    <source>
        <dbReference type="PROSITE" id="PS51029"/>
    </source>
</evidence>
<keyword evidence="4" id="KW-1185">Reference proteome</keyword>
<dbReference type="SMART" id="SM00595">
    <property type="entry name" value="MADF"/>
    <property type="match status" value="1"/>
</dbReference>
<evidence type="ECO:0000313" key="3">
    <source>
        <dbReference type="EMBL" id="KAK4027041.1"/>
    </source>
</evidence>
<feature type="domain" description="MADF" evidence="2">
    <location>
        <begin position="19"/>
        <end position="115"/>
    </location>
</feature>
<feature type="compositionally biased region" description="Low complexity" evidence="1">
    <location>
        <begin position="239"/>
        <end position="260"/>
    </location>
</feature>
<evidence type="ECO:0000313" key="4">
    <source>
        <dbReference type="Proteomes" id="UP001234178"/>
    </source>
</evidence>
<feature type="region of interest" description="Disordered" evidence="1">
    <location>
        <begin position="207"/>
        <end position="262"/>
    </location>
</feature>
<gene>
    <name evidence="3" type="ORF">OUZ56_016061</name>
</gene>
<feature type="region of interest" description="Disordered" evidence="1">
    <location>
        <begin position="307"/>
        <end position="329"/>
    </location>
</feature>
<comment type="caution">
    <text evidence="3">The sequence shown here is derived from an EMBL/GenBank/DDBJ whole genome shotgun (WGS) entry which is preliminary data.</text>
</comment>
<dbReference type="PANTHER" id="PTHR12243:SF60">
    <property type="entry name" value="SI:CH211-15D5.12-RELATED"/>
    <property type="match status" value="1"/>
</dbReference>